<evidence type="ECO:0000313" key="2">
    <source>
        <dbReference type="Proteomes" id="UP000811545"/>
    </source>
</evidence>
<dbReference type="Proteomes" id="UP000811545">
    <property type="component" value="Unassembled WGS sequence"/>
</dbReference>
<reference evidence="1 2" key="1">
    <citation type="journal article" date="2021" name="bioRxiv">
        <title>Unique metabolic strategies in Hadean analogues reveal hints for primordial physiology.</title>
        <authorList>
            <person name="Nobu M.K."/>
            <person name="Nakai R."/>
            <person name="Tamazawa S."/>
            <person name="Mori H."/>
            <person name="Toyoda A."/>
            <person name="Ijiri A."/>
            <person name="Suzuki S."/>
            <person name="Kurokawa K."/>
            <person name="Kamagata Y."/>
            <person name="Tamaki H."/>
        </authorList>
    </citation>
    <scope>NUCLEOTIDE SEQUENCE [LARGE SCALE GENOMIC DNA]</scope>
    <source>
        <strain evidence="1">BS525</strain>
    </source>
</reference>
<evidence type="ECO:0000313" key="1">
    <source>
        <dbReference type="EMBL" id="MBT9145469.1"/>
    </source>
</evidence>
<organism evidence="1 2">
    <name type="scientific">Psychracetigena formicireducens</name>
    <dbReference type="NCBI Taxonomy" id="2986056"/>
    <lineage>
        <taxon>Bacteria</taxon>
        <taxon>Bacillati</taxon>
        <taxon>Candidatus Lithacetigenota</taxon>
        <taxon>Candidatus Psychracetigena</taxon>
    </lineage>
</organism>
<comment type="caution">
    <text evidence="1">The sequence shown here is derived from an EMBL/GenBank/DDBJ whole genome shotgun (WGS) entry which is preliminary data.</text>
</comment>
<dbReference type="InterPro" id="IPR036086">
    <property type="entry name" value="ParB/Sulfiredoxin_sf"/>
</dbReference>
<dbReference type="Gene3D" id="3.90.1530.10">
    <property type="entry name" value="Conserved hypothetical protein from pyrococcus furiosus pfu- 392566-001, ParB domain"/>
    <property type="match status" value="1"/>
</dbReference>
<name>A0A9E2F1I3_PSYF1</name>
<dbReference type="AlphaFoldDB" id="A0A9E2F1I3"/>
<proteinExistence type="predicted"/>
<gene>
    <name evidence="1" type="ORF">DDT42_01340</name>
</gene>
<dbReference type="SUPFAM" id="SSF110849">
    <property type="entry name" value="ParB/Sulfiredoxin"/>
    <property type="match status" value="1"/>
</dbReference>
<accession>A0A9E2F1I3</accession>
<sequence length="97" mass="11154">MEFHEIANILPLMEGAEFDALVMDIKEQGLLEPIWLYEGKILDGRNRYRACEKAGVEPHFTEWIEGKPFEFIISKNLKRRHLICFSLSGQSNCRAGG</sequence>
<protein>
    <recommendedName>
        <fullName evidence="3">ParB/Sulfiredoxin domain-containing protein</fullName>
    </recommendedName>
</protein>
<evidence type="ECO:0008006" key="3">
    <source>
        <dbReference type="Google" id="ProtNLM"/>
    </source>
</evidence>
<dbReference type="EMBL" id="QLTW01000098">
    <property type="protein sequence ID" value="MBT9145469.1"/>
    <property type="molecule type" value="Genomic_DNA"/>
</dbReference>